<proteinExistence type="predicted"/>
<dbReference type="EMBL" id="RJUL01000004">
    <property type="protein sequence ID" value="ROQ27370.1"/>
    <property type="molecule type" value="Genomic_DNA"/>
</dbReference>
<gene>
    <name evidence="1" type="ORF">EDC28_10418</name>
</gene>
<evidence type="ECO:0000313" key="1">
    <source>
        <dbReference type="EMBL" id="ROQ27370.1"/>
    </source>
</evidence>
<reference evidence="1 2" key="1">
    <citation type="submission" date="2018-11" db="EMBL/GenBank/DDBJ databases">
        <title>Genomic Encyclopedia of Type Strains, Phase IV (KMG-IV): sequencing the most valuable type-strain genomes for metagenomic binning, comparative biology and taxonomic classification.</title>
        <authorList>
            <person name="Goeker M."/>
        </authorList>
    </citation>
    <scope>NUCLEOTIDE SEQUENCE [LARGE SCALE GENOMIC DNA]</scope>
    <source>
        <strain evidence="1 2">DSM 21945</strain>
    </source>
</reference>
<comment type="caution">
    <text evidence="1">The sequence shown here is derived from an EMBL/GenBank/DDBJ whole genome shotgun (WGS) entry which is preliminary data.</text>
</comment>
<dbReference type="STRING" id="584787.GCA_001247655_02444"/>
<dbReference type="RefSeq" id="WP_050658012.1">
    <property type="nucleotide sequence ID" value="NZ_JBLXAC010000006.1"/>
</dbReference>
<dbReference type="OrthoDB" id="5511088at2"/>
<organism evidence="1 2">
    <name type="scientific">Gallaecimonas pentaromativorans</name>
    <dbReference type="NCBI Taxonomy" id="584787"/>
    <lineage>
        <taxon>Bacteria</taxon>
        <taxon>Pseudomonadati</taxon>
        <taxon>Pseudomonadota</taxon>
        <taxon>Gammaproteobacteria</taxon>
        <taxon>Enterobacterales</taxon>
        <taxon>Gallaecimonadaceae</taxon>
        <taxon>Gallaecimonas</taxon>
    </lineage>
</organism>
<protein>
    <submittedName>
        <fullName evidence="1">Uncharacterized protein</fullName>
    </submittedName>
</protein>
<accession>A0A3N1PKF0</accession>
<evidence type="ECO:0000313" key="2">
    <source>
        <dbReference type="Proteomes" id="UP000268033"/>
    </source>
</evidence>
<name>A0A3N1PKF0_9GAMM</name>
<dbReference type="AlphaFoldDB" id="A0A3N1PKF0"/>
<keyword evidence="2" id="KW-1185">Reference proteome</keyword>
<dbReference type="Proteomes" id="UP000268033">
    <property type="component" value="Unassembled WGS sequence"/>
</dbReference>
<sequence>MDKGICVRTLALLLAFFSLHLHALDQRLLPPLLMVDGTSQSQYAVRWWQWQKSVPGPASPYSDMTGLRCDYNQRGDVWFLASAPNGQLVDRYCNVPAGKYLFVPLFSQLAAPNFENEYDCPAVKDAVAVDWPRMSELTLEIDGENVGNLAPFKQKSKNCFDLLGGVARDRLPPKIFPSATEGYWVMIRPLEPGEHKLKILSRYNGADGRELVQNIRYTVNIY</sequence>